<keyword evidence="5" id="KW-0902">Two-component regulatory system</keyword>
<dbReference type="InterPro" id="IPR036890">
    <property type="entry name" value="HATPase_C_sf"/>
</dbReference>
<proteinExistence type="predicted"/>
<dbReference type="KEGG" id="sand:H3309_06795"/>
<dbReference type="InterPro" id="IPR050736">
    <property type="entry name" value="Sensor_HK_Regulatory"/>
</dbReference>
<keyword evidence="6" id="KW-1133">Transmembrane helix</keyword>
<dbReference type="PANTHER" id="PTHR43711:SF32">
    <property type="entry name" value="SENSOR-TYPE HISTIDINE KINASE PRRB"/>
    <property type="match status" value="1"/>
</dbReference>
<evidence type="ECO:0000256" key="6">
    <source>
        <dbReference type="SAM" id="Phobius"/>
    </source>
</evidence>
<dbReference type="Gene3D" id="3.30.565.10">
    <property type="entry name" value="Histidine kinase-like ATPase, C-terminal domain"/>
    <property type="match status" value="1"/>
</dbReference>
<dbReference type="EC" id="2.7.13.3" evidence="2"/>
<evidence type="ECO:0000313" key="9">
    <source>
        <dbReference type="Proteomes" id="UP000515292"/>
    </source>
</evidence>
<name>A0A7G5ILB5_9SPHN</name>
<evidence type="ECO:0000256" key="2">
    <source>
        <dbReference type="ARBA" id="ARBA00012438"/>
    </source>
</evidence>
<keyword evidence="6" id="KW-0472">Membrane</keyword>
<keyword evidence="9" id="KW-1185">Reference proteome</keyword>
<dbReference type="InterPro" id="IPR003594">
    <property type="entry name" value="HATPase_dom"/>
</dbReference>
<dbReference type="SMART" id="SM00387">
    <property type="entry name" value="HATPase_c"/>
    <property type="match status" value="1"/>
</dbReference>
<evidence type="ECO:0000256" key="4">
    <source>
        <dbReference type="ARBA" id="ARBA00022777"/>
    </source>
</evidence>
<dbReference type="PANTHER" id="PTHR43711">
    <property type="entry name" value="TWO-COMPONENT HISTIDINE KINASE"/>
    <property type="match status" value="1"/>
</dbReference>
<feature type="transmembrane region" description="Helical" evidence="6">
    <location>
        <begin position="7"/>
        <end position="27"/>
    </location>
</feature>
<dbReference type="AlphaFoldDB" id="A0A7G5ILB5"/>
<reference evidence="8 9" key="1">
    <citation type="submission" date="2020-07" db="EMBL/GenBank/DDBJ databases">
        <title>Complete genome sequence for Sandaracinobacter sp. M6.</title>
        <authorList>
            <person name="Tang Y."/>
            <person name="Liu Q."/>
            <person name="Guo Z."/>
            <person name="Lei P."/>
            <person name="Huang B."/>
        </authorList>
    </citation>
    <scope>NUCLEOTIDE SEQUENCE [LARGE SCALE GENOMIC DNA]</scope>
    <source>
        <strain evidence="8 9">M6</strain>
    </source>
</reference>
<protein>
    <recommendedName>
        <fullName evidence="2">histidine kinase</fullName>
        <ecNumber evidence="2">2.7.13.3</ecNumber>
    </recommendedName>
</protein>
<dbReference type="RefSeq" id="WP_182297980.1">
    <property type="nucleotide sequence ID" value="NZ_CP059851.1"/>
</dbReference>
<dbReference type="SUPFAM" id="SSF55874">
    <property type="entry name" value="ATPase domain of HSP90 chaperone/DNA topoisomerase II/histidine kinase"/>
    <property type="match status" value="1"/>
</dbReference>
<dbReference type="InterPro" id="IPR005467">
    <property type="entry name" value="His_kinase_dom"/>
</dbReference>
<dbReference type="SUPFAM" id="SSF47384">
    <property type="entry name" value="Homodimeric domain of signal transducing histidine kinase"/>
    <property type="match status" value="1"/>
</dbReference>
<dbReference type="PROSITE" id="PS50109">
    <property type="entry name" value="HIS_KIN"/>
    <property type="match status" value="1"/>
</dbReference>
<dbReference type="Proteomes" id="UP000515292">
    <property type="component" value="Chromosome"/>
</dbReference>
<organism evidence="8 9">
    <name type="scientific">Sandaracinobacteroides saxicola</name>
    <dbReference type="NCBI Taxonomy" id="2759707"/>
    <lineage>
        <taxon>Bacteria</taxon>
        <taxon>Pseudomonadati</taxon>
        <taxon>Pseudomonadota</taxon>
        <taxon>Alphaproteobacteria</taxon>
        <taxon>Sphingomonadales</taxon>
        <taxon>Sphingosinicellaceae</taxon>
        <taxon>Sandaracinobacteroides</taxon>
    </lineage>
</organism>
<evidence type="ECO:0000259" key="7">
    <source>
        <dbReference type="PROSITE" id="PS50109"/>
    </source>
</evidence>
<accession>A0A7G5ILB5</accession>
<dbReference type="InterPro" id="IPR036097">
    <property type="entry name" value="HisK_dim/P_sf"/>
</dbReference>
<dbReference type="EMBL" id="CP059851">
    <property type="protein sequence ID" value="QMW24157.1"/>
    <property type="molecule type" value="Genomic_DNA"/>
</dbReference>
<gene>
    <name evidence="8" type="ORF">H3309_06795</name>
</gene>
<keyword evidence="6" id="KW-0812">Transmembrane</keyword>
<dbReference type="CDD" id="cd00075">
    <property type="entry name" value="HATPase"/>
    <property type="match status" value="1"/>
</dbReference>
<feature type="transmembrane region" description="Helical" evidence="6">
    <location>
        <begin position="78"/>
        <end position="97"/>
    </location>
</feature>
<dbReference type="Pfam" id="PF02518">
    <property type="entry name" value="HATPase_c"/>
    <property type="match status" value="1"/>
</dbReference>
<feature type="domain" description="Histidine kinase" evidence="7">
    <location>
        <begin position="208"/>
        <end position="401"/>
    </location>
</feature>
<evidence type="ECO:0000256" key="1">
    <source>
        <dbReference type="ARBA" id="ARBA00000085"/>
    </source>
</evidence>
<evidence type="ECO:0000256" key="3">
    <source>
        <dbReference type="ARBA" id="ARBA00022679"/>
    </source>
</evidence>
<keyword evidence="3" id="KW-0808">Transferase</keyword>
<keyword evidence="4 8" id="KW-0418">Kinase</keyword>
<dbReference type="GO" id="GO:0000155">
    <property type="term" value="F:phosphorelay sensor kinase activity"/>
    <property type="evidence" value="ECO:0007669"/>
    <property type="project" value="InterPro"/>
</dbReference>
<evidence type="ECO:0000256" key="5">
    <source>
        <dbReference type="ARBA" id="ARBA00023012"/>
    </source>
</evidence>
<feature type="transmembrane region" description="Helical" evidence="6">
    <location>
        <begin position="153"/>
        <end position="170"/>
    </location>
</feature>
<sequence>MRRPHPILIIQLLGMIIVLAAQLFAHAQLADPTPPLTRAASWAVVAGLLLFWLALTPRLMRFLAAGDLHATDRIIRRVLWVGSLGLVIQFIILFPWLTTEVQLTISAFSIGTVAIQALATVDRPPVTSRPSPMPLVIPAGLIGWYLFHAGPVAIATIILTATMTAILLLLRGTVQAQVNRAHTAVLAAEAARAEVEAERDARTRFIAAAWHDLGQPIQAARLFSDQAARGSDPAHRAKAAADAAIAFESVERQLRSMLDHLQLEGSRTRPALVTLPAGRLIDGVARLHAAAAAHAGIRLIVLPSRAAVRADPDLAQRALSNLVDNAIRHARARRILIGARRHGACLQFWVIDDGRATGQATAGFGLGLPSSHRIAALLGGTLRRDPRWCNGAAFRLELPMA</sequence>
<evidence type="ECO:0000313" key="8">
    <source>
        <dbReference type="EMBL" id="QMW24157.1"/>
    </source>
</evidence>
<feature type="transmembrane region" description="Helical" evidence="6">
    <location>
        <begin position="39"/>
        <end position="57"/>
    </location>
</feature>
<comment type="catalytic activity">
    <reaction evidence="1">
        <text>ATP + protein L-histidine = ADP + protein N-phospho-L-histidine.</text>
        <dbReference type="EC" id="2.7.13.3"/>
    </reaction>
</comment>